<dbReference type="InterPro" id="IPR036852">
    <property type="entry name" value="Peptidase_S8/S53_dom_sf"/>
</dbReference>
<dbReference type="Gene3D" id="3.40.50.200">
    <property type="entry name" value="Peptidase S8/S53 domain"/>
    <property type="match status" value="1"/>
</dbReference>
<organism evidence="8 9">
    <name type="scientific">Crocosphaera subtropica (strain ATCC 51142 / BH68)</name>
    <name type="common">Cyanothece sp. (strain ATCC 51142)</name>
    <dbReference type="NCBI Taxonomy" id="43989"/>
    <lineage>
        <taxon>Bacteria</taxon>
        <taxon>Bacillati</taxon>
        <taxon>Cyanobacteriota</taxon>
        <taxon>Cyanophyceae</taxon>
        <taxon>Oscillatoriophycideae</taxon>
        <taxon>Chroococcales</taxon>
        <taxon>Aphanothecaceae</taxon>
        <taxon>Crocosphaera</taxon>
        <taxon>Crocosphaera subtropica</taxon>
    </lineage>
</organism>
<dbReference type="Pfam" id="PF00082">
    <property type="entry name" value="Peptidase_S8"/>
    <property type="match status" value="1"/>
</dbReference>
<dbReference type="CDD" id="cd00306">
    <property type="entry name" value="Peptidases_S8_S53"/>
    <property type="match status" value="1"/>
</dbReference>
<evidence type="ECO:0000256" key="3">
    <source>
        <dbReference type="ARBA" id="ARBA00022801"/>
    </source>
</evidence>
<dbReference type="Gene3D" id="1.25.40.10">
    <property type="entry name" value="Tetratricopeptide repeat domain"/>
    <property type="match status" value="1"/>
</dbReference>
<dbReference type="InterPro" id="IPR000209">
    <property type="entry name" value="Peptidase_S8/S53_dom"/>
</dbReference>
<proteinExistence type="inferred from homology"/>
<dbReference type="PANTHER" id="PTHR43806:SF11">
    <property type="entry name" value="CEREVISIN-RELATED"/>
    <property type="match status" value="1"/>
</dbReference>
<evidence type="ECO:0000313" key="9">
    <source>
        <dbReference type="Proteomes" id="UP000001203"/>
    </source>
</evidence>
<dbReference type="KEGG" id="cyt:cce_0328"/>
<comment type="caution">
    <text evidence="5">Lacks conserved residue(s) required for the propagation of feature annotation.</text>
</comment>
<evidence type="ECO:0000259" key="7">
    <source>
        <dbReference type="Pfam" id="PF00082"/>
    </source>
</evidence>
<dbReference type="OrthoDB" id="9798386at2"/>
<keyword evidence="9" id="KW-1185">Reference proteome</keyword>
<keyword evidence="6" id="KW-0472">Membrane</keyword>
<dbReference type="SUPFAM" id="SSF48452">
    <property type="entry name" value="TPR-like"/>
    <property type="match status" value="1"/>
</dbReference>
<evidence type="ECO:0000256" key="4">
    <source>
        <dbReference type="ARBA" id="ARBA00022825"/>
    </source>
</evidence>
<dbReference type="AlphaFoldDB" id="B1X138"/>
<dbReference type="PROSITE" id="PS51892">
    <property type="entry name" value="SUBTILASE"/>
    <property type="match status" value="1"/>
</dbReference>
<dbReference type="STRING" id="43989.cce_0328"/>
<evidence type="ECO:0000256" key="2">
    <source>
        <dbReference type="ARBA" id="ARBA00022670"/>
    </source>
</evidence>
<keyword evidence="6" id="KW-1133">Transmembrane helix</keyword>
<sequence>MLKLLKILDYGLIRLVFYLLIAIGLVKFSIWLFKPLTLQIRPFDIIKEETVQRGQGEWVARRLSEKIRRIQGKLTEELPKPQDESSLPVIAIPNPILASPIETPLVPSDVQNSLPNPEFFRPFNFDIIGFINFFATLLQRGPILEGSVFIHNNIYEIVAEAYQQQWRVSAGSLEESLTSLAYAIVFNQLQKYPQENVTRFDNAEDFQSFMNARLEFETYLDDQGLARQSRLDHRLEKAIEYLKPLTEKNSRSILPFSYLASIYTCLNAPERAVIMLREAKTIDPQDSWVNATLDKVQSRLASQESTGQLGALNELSNQQAFELIRVQKAIAAAQKTNTEQPVKVAVLADGFFSSLKELNDRILASKSFVPDEEITQEASGHGTSIVALIAAIAPTAQIIPIKVLSSKGIGQDSWILEGLEYASQQKAQVLLLPLGNSSSESRPVYDAMIDRIKRKNVLPIASTGVDRSEVPQFPATIPGMFVVGTINNQQQLASFSSYGSWVSLVAPGVDIKTIGKDDKVQVVRGGSYSSAIVAGVAALVFSLQPDLSVTDVETILQQSAVTITTHLPENNQELKMRRVDALNAVIKAISSR</sequence>
<keyword evidence="2" id="KW-0645">Protease</keyword>
<dbReference type="GO" id="GO:0006508">
    <property type="term" value="P:proteolysis"/>
    <property type="evidence" value="ECO:0007669"/>
    <property type="project" value="UniProtKB-KW"/>
</dbReference>
<dbReference type="HOGENOM" id="CLU_460590_0_0_3"/>
<accession>B1X138</accession>
<dbReference type="Proteomes" id="UP000001203">
    <property type="component" value="Chromosome circular"/>
</dbReference>
<dbReference type="PANTHER" id="PTHR43806">
    <property type="entry name" value="PEPTIDASE S8"/>
    <property type="match status" value="1"/>
</dbReference>
<evidence type="ECO:0000313" key="8">
    <source>
        <dbReference type="EMBL" id="ACB49679.1"/>
    </source>
</evidence>
<keyword evidence="3" id="KW-0378">Hydrolase</keyword>
<name>B1X138_CROS5</name>
<evidence type="ECO:0000256" key="6">
    <source>
        <dbReference type="SAM" id="Phobius"/>
    </source>
</evidence>
<feature type="transmembrane region" description="Helical" evidence="6">
    <location>
        <begin position="12"/>
        <end position="33"/>
    </location>
</feature>
<dbReference type="InterPro" id="IPR011990">
    <property type="entry name" value="TPR-like_helical_dom_sf"/>
</dbReference>
<comment type="similarity">
    <text evidence="1 5">Belongs to the peptidase S8 family.</text>
</comment>
<protein>
    <submittedName>
        <fullName evidence="8">Peptidase</fullName>
    </submittedName>
</protein>
<feature type="domain" description="Peptidase S8/S53" evidence="7">
    <location>
        <begin position="342"/>
        <end position="565"/>
    </location>
</feature>
<reference evidence="8 9" key="1">
    <citation type="journal article" date="2008" name="Proc. Natl. Acad. Sci. U.S.A.">
        <title>The genome of Cyanothece 51142, a unicellular diazotrophic cyanobacterium important in the marine nitrogen cycle.</title>
        <authorList>
            <person name="Welsh E.A."/>
            <person name="Liberton M."/>
            <person name="Stoeckel J."/>
            <person name="Loh T."/>
            <person name="Elvitigala T."/>
            <person name="Wang C."/>
            <person name="Wollam A."/>
            <person name="Fulton R.S."/>
            <person name="Clifton S.W."/>
            <person name="Jacobs J.M."/>
            <person name="Aurora R."/>
            <person name="Ghosh B.K."/>
            <person name="Sherman L.A."/>
            <person name="Smith R.D."/>
            <person name="Wilson R.K."/>
            <person name="Pakrasi H.B."/>
        </authorList>
    </citation>
    <scope>NUCLEOTIDE SEQUENCE [LARGE SCALE GENOMIC DNA]</scope>
    <source>
        <strain evidence="9">ATCC 51142 / BH68</strain>
    </source>
</reference>
<dbReference type="InterPro" id="IPR050131">
    <property type="entry name" value="Peptidase_S8_subtilisin-like"/>
</dbReference>
<gene>
    <name evidence="8" type="ordered locus">cce_0328</name>
</gene>
<keyword evidence="4" id="KW-0720">Serine protease</keyword>
<evidence type="ECO:0000256" key="5">
    <source>
        <dbReference type="PROSITE-ProRule" id="PRU01240"/>
    </source>
</evidence>
<dbReference type="RefSeq" id="WP_009546820.1">
    <property type="nucleotide sequence ID" value="NC_010546.1"/>
</dbReference>
<keyword evidence="6" id="KW-0812">Transmembrane</keyword>
<dbReference type="SUPFAM" id="SSF52743">
    <property type="entry name" value="Subtilisin-like"/>
    <property type="match status" value="1"/>
</dbReference>
<dbReference type="EMBL" id="CP000806">
    <property type="protein sequence ID" value="ACB49679.1"/>
    <property type="molecule type" value="Genomic_DNA"/>
</dbReference>
<dbReference type="GO" id="GO:0004252">
    <property type="term" value="F:serine-type endopeptidase activity"/>
    <property type="evidence" value="ECO:0007669"/>
    <property type="project" value="InterPro"/>
</dbReference>
<evidence type="ECO:0000256" key="1">
    <source>
        <dbReference type="ARBA" id="ARBA00011073"/>
    </source>
</evidence>
<dbReference type="eggNOG" id="COG1404">
    <property type="taxonomic scope" value="Bacteria"/>
</dbReference>